<gene>
    <name evidence="5" type="ORF">EER27_02465</name>
</gene>
<evidence type="ECO:0000256" key="4">
    <source>
        <dbReference type="SAM" id="Phobius"/>
    </source>
</evidence>
<evidence type="ECO:0000313" key="6">
    <source>
        <dbReference type="Proteomes" id="UP000267049"/>
    </source>
</evidence>
<keyword evidence="4" id="KW-0812">Transmembrane</keyword>
<keyword evidence="2" id="KW-0802">TPR repeat</keyword>
<keyword evidence="4" id="KW-0472">Membrane</keyword>
<keyword evidence="6" id="KW-1185">Reference proteome</keyword>
<dbReference type="Pfam" id="PF13432">
    <property type="entry name" value="TPR_16"/>
    <property type="match status" value="2"/>
</dbReference>
<dbReference type="InterPro" id="IPR019734">
    <property type="entry name" value="TPR_rpt"/>
</dbReference>
<dbReference type="OrthoDB" id="6194228at2"/>
<feature type="transmembrane region" description="Helical" evidence="4">
    <location>
        <begin position="375"/>
        <end position="397"/>
    </location>
</feature>
<dbReference type="EMBL" id="RIBS01000001">
    <property type="protein sequence ID" value="RNF86304.1"/>
    <property type="molecule type" value="Genomic_DNA"/>
</dbReference>
<dbReference type="InterPro" id="IPR051012">
    <property type="entry name" value="CellSynth/LPSAsmb/PSIAsmb"/>
</dbReference>
<reference evidence="5 6" key="1">
    <citation type="submission" date="2018-11" db="EMBL/GenBank/DDBJ databases">
        <title>Lysobacter cryohumiis sp. nov., isolated from soil in the Tianshan Mountains, Xinjiang, China.</title>
        <authorList>
            <person name="Luo Y."/>
            <person name="Sheng H."/>
        </authorList>
    </citation>
    <scope>NUCLEOTIDE SEQUENCE [LARGE SCALE GENOMIC DNA]</scope>
    <source>
        <strain evidence="5 6">ZS60</strain>
    </source>
</reference>
<organism evidence="5 6">
    <name type="scientific">Montanilutibacter psychrotolerans</name>
    <dbReference type="NCBI Taxonomy" id="1327343"/>
    <lineage>
        <taxon>Bacteria</taxon>
        <taxon>Pseudomonadati</taxon>
        <taxon>Pseudomonadota</taxon>
        <taxon>Gammaproteobacteria</taxon>
        <taxon>Lysobacterales</taxon>
        <taxon>Lysobacteraceae</taxon>
        <taxon>Montanilutibacter</taxon>
    </lineage>
</organism>
<evidence type="ECO:0000256" key="1">
    <source>
        <dbReference type="ARBA" id="ARBA00022737"/>
    </source>
</evidence>
<evidence type="ECO:0000313" key="5">
    <source>
        <dbReference type="EMBL" id="RNF86304.1"/>
    </source>
</evidence>
<keyword evidence="1" id="KW-0677">Repeat</keyword>
<dbReference type="Proteomes" id="UP000267049">
    <property type="component" value="Unassembled WGS sequence"/>
</dbReference>
<dbReference type="PANTHER" id="PTHR45586">
    <property type="entry name" value="TPR REPEAT-CONTAINING PROTEIN PA4667"/>
    <property type="match status" value="1"/>
</dbReference>
<keyword evidence="4" id="KW-1133">Transmembrane helix</keyword>
<comment type="caution">
    <text evidence="5">The sequence shown here is derived from an EMBL/GenBank/DDBJ whole genome shotgun (WGS) entry which is preliminary data.</text>
</comment>
<proteinExistence type="predicted"/>
<accession>A0A3M8T494</accession>
<evidence type="ECO:0000256" key="3">
    <source>
        <dbReference type="SAM" id="MobiDB-lite"/>
    </source>
</evidence>
<dbReference type="SMART" id="SM00028">
    <property type="entry name" value="TPR"/>
    <property type="match status" value="5"/>
</dbReference>
<dbReference type="AlphaFoldDB" id="A0A3M8T494"/>
<dbReference type="Gene3D" id="1.25.40.10">
    <property type="entry name" value="Tetratricopeptide repeat domain"/>
    <property type="match status" value="2"/>
</dbReference>
<sequence>MGGAGPVGAGQLRTAVPAERRRLARLAGRPRPALRRPVDHRAQAGRRLLAVLHAGALLRAVGVLRRRGAQRRTAADPAGGVRSPAGRLRPVASPARGDAAMSDAHQAYQLELAEEQLDRGQVDTAIHSLTRLLGEDPEHAGAHALLALALLRNKRLYAAQTEARRALELEPELLMAQLAAAMIAIAQRRFRDAERQLHDARALYPDAPAVDDALARLYSAWGRDAEALDHNRRACELAPDDVHFLSLRSRLEFDRGNRDIAAQLARNALQLDPESVEALSVLGHCALAAGRPDDARAHAAWALQVDPTDSNALALLGSIKARQSWVLGVWWRFQSFLSAGSRTRTVLSLLGMYLAYRAALLALDDNGHPDWQMPLSALWLGFCVYTWVAPGLFWRSVRRELQQVRLRPGF</sequence>
<name>A0A3M8T494_9GAMM</name>
<feature type="region of interest" description="Disordered" evidence="3">
    <location>
        <begin position="68"/>
        <end position="100"/>
    </location>
</feature>
<dbReference type="PANTHER" id="PTHR45586:SF1">
    <property type="entry name" value="LIPOPOLYSACCHARIDE ASSEMBLY PROTEIN B"/>
    <property type="match status" value="1"/>
</dbReference>
<dbReference type="SUPFAM" id="SSF48452">
    <property type="entry name" value="TPR-like"/>
    <property type="match status" value="1"/>
</dbReference>
<dbReference type="Pfam" id="PF14559">
    <property type="entry name" value="TPR_19"/>
    <property type="match status" value="1"/>
</dbReference>
<dbReference type="InterPro" id="IPR011990">
    <property type="entry name" value="TPR-like_helical_dom_sf"/>
</dbReference>
<evidence type="ECO:0000256" key="2">
    <source>
        <dbReference type="ARBA" id="ARBA00022803"/>
    </source>
</evidence>
<protein>
    <submittedName>
        <fullName evidence="5">Uncharacterized protein</fullName>
    </submittedName>
</protein>